<evidence type="ECO:0000313" key="3">
    <source>
        <dbReference type="Proteomes" id="UP000734854"/>
    </source>
</evidence>
<gene>
    <name evidence="2" type="ORF">ZIOFF_017142</name>
</gene>
<feature type="chain" id="PRO_5035209221" evidence="1">
    <location>
        <begin position="30"/>
        <end position="112"/>
    </location>
</feature>
<keyword evidence="3" id="KW-1185">Reference proteome</keyword>
<dbReference type="Proteomes" id="UP000734854">
    <property type="component" value="Unassembled WGS sequence"/>
</dbReference>
<evidence type="ECO:0000313" key="2">
    <source>
        <dbReference type="EMBL" id="KAG6520110.1"/>
    </source>
</evidence>
<reference evidence="2 3" key="1">
    <citation type="submission" date="2020-08" db="EMBL/GenBank/DDBJ databases">
        <title>Plant Genome Project.</title>
        <authorList>
            <person name="Zhang R.-G."/>
        </authorList>
    </citation>
    <scope>NUCLEOTIDE SEQUENCE [LARGE SCALE GENOMIC DNA]</scope>
    <source>
        <tissue evidence="2">Rhizome</tissue>
    </source>
</reference>
<organism evidence="2 3">
    <name type="scientific">Zingiber officinale</name>
    <name type="common">Ginger</name>
    <name type="synonym">Amomum zingiber</name>
    <dbReference type="NCBI Taxonomy" id="94328"/>
    <lineage>
        <taxon>Eukaryota</taxon>
        <taxon>Viridiplantae</taxon>
        <taxon>Streptophyta</taxon>
        <taxon>Embryophyta</taxon>
        <taxon>Tracheophyta</taxon>
        <taxon>Spermatophyta</taxon>
        <taxon>Magnoliopsida</taxon>
        <taxon>Liliopsida</taxon>
        <taxon>Zingiberales</taxon>
        <taxon>Zingiberaceae</taxon>
        <taxon>Zingiber</taxon>
    </lineage>
</organism>
<evidence type="ECO:0000256" key="1">
    <source>
        <dbReference type="SAM" id="SignalP"/>
    </source>
</evidence>
<dbReference type="AlphaFoldDB" id="A0A8J5LNP2"/>
<comment type="caution">
    <text evidence="2">The sequence shown here is derived from an EMBL/GenBank/DDBJ whole genome shotgun (WGS) entry which is preliminary data.</text>
</comment>
<dbReference type="EMBL" id="JACMSC010000005">
    <property type="protein sequence ID" value="KAG6520110.1"/>
    <property type="molecule type" value="Genomic_DNA"/>
</dbReference>
<protein>
    <submittedName>
        <fullName evidence="2">Uncharacterized protein</fullName>
    </submittedName>
</protein>
<name>A0A8J5LNP2_ZINOF</name>
<feature type="signal peptide" evidence="1">
    <location>
        <begin position="1"/>
        <end position="29"/>
    </location>
</feature>
<accession>A0A8J5LNP2</accession>
<sequence length="112" mass="11560">MSPSAAANPLLLLIAAALAALTAVKPAAADTISFELHHKFSARVQEWTASRGGGGGGDLPAKGTAEFYAALAQHDRRLHGRLLAPSDNSSAELLAFSPYGNVTARIDSLGSY</sequence>
<proteinExistence type="predicted"/>
<keyword evidence="1" id="KW-0732">Signal</keyword>